<evidence type="ECO:0000313" key="5">
    <source>
        <dbReference type="EMBL" id="MBM7642474.1"/>
    </source>
</evidence>
<keyword evidence="6" id="KW-1185">Reference proteome</keyword>
<name>A0ABS2PR04_9STRE</name>
<keyword evidence="2" id="KW-0732">Signal</keyword>
<organism evidence="5 6">
    <name type="scientific">Streptococcus loxodontisalivarius</name>
    <dbReference type="NCBI Taxonomy" id="1349415"/>
    <lineage>
        <taxon>Bacteria</taxon>
        <taxon>Bacillati</taxon>
        <taxon>Bacillota</taxon>
        <taxon>Bacilli</taxon>
        <taxon>Lactobacillales</taxon>
        <taxon>Streptococcaceae</taxon>
        <taxon>Streptococcus</taxon>
    </lineage>
</organism>
<gene>
    <name evidence="5" type="ORF">JOC28_000771</name>
</gene>
<evidence type="ECO:0000313" key="6">
    <source>
        <dbReference type="Proteomes" id="UP000697472"/>
    </source>
</evidence>
<reference evidence="5 6" key="1">
    <citation type="submission" date="2021-01" db="EMBL/GenBank/DDBJ databases">
        <title>Genomic Encyclopedia of Type Strains, Phase IV (KMG-IV): sequencing the most valuable type-strain genomes for metagenomic binning, comparative biology and taxonomic classification.</title>
        <authorList>
            <person name="Goeker M."/>
        </authorList>
    </citation>
    <scope>NUCLEOTIDE SEQUENCE [LARGE SCALE GENOMIC DNA]</scope>
    <source>
        <strain evidence="5 6">DSM 27382</strain>
    </source>
</reference>
<evidence type="ECO:0008006" key="7">
    <source>
        <dbReference type="Google" id="ProtNLM"/>
    </source>
</evidence>
<dbReference type="CDD" id="cd12797">
    <property type="entry name" value="M23_peptidase"/>
    <property type="match status" value="1"/>
</dbReference>
<feature type="region of interest" description="Disordered" evidence="1">
    <location>
        <begin position="171"/>
        <end position="190"/>
    </location>
</feature>
<dbReference type="PANTHER" id="PTHR21666:SF270">
    <property type="entry name" value="MUREIN HYDROLASE ACTIVATOR ENVC"/>
    <property type="match status" value="1"/>
</dbReference>
<sequence>MKRKVSKLMSLMGLALVTLGMSHSALAATYVRPIDNGTITTGFNGYPGHGGVDYAVPTGTPIRAVADGKVKFAGPGAQHSWMTWLAGNSVLIQHNDGMHSGYAHLSSIATSTGASVKQGDIIGYVGSTGMATGPHLHFEFLPASPNFKNGYSGRIDPTGMIASAPNFSGQTAAQSAPVTPVNQTTSTAPSTSAKKQKIYRVDQLQKVNGVWLVKNNALVPTDFAWADNGIPASEIDEVDANGNPTSDQVLQTGGYFVFNPKTVSRVDSPLQGTAGYRWAKTTFANGRTGWFVVDGRDQLIYGQ</sequence>
<dbReference type="InterPro" id="IPR011055">
    <property type="entry name" value="Dup_hybrid_motif"/>
</dbReference>
<accession>A0ABS2PR04</accession>
<dbReference type="InterPro" id="IPR016047">
    <property type="entry name" value="M23ase_b-sheet_dom"/>
</dbReference>
<dbReference type="InterPro" id="IPR050570">
    <property type="entry name" value="Cell_wall_metabolism_enzyme"/>
</dbReference>
<evidence type="ECO:0000259" key="3">
    <source>
        <dbReference type="Pfam" id="PF01551"/>
    </source>
</evidence>
<evidence type="ECO:0000259" key="4">
    <source>
        <dbReference type="Pfam" id="PF16775"/>
    </source>
</evidence>
<protein>
    <recommendedName>
        <fullName evidence="7">M23 family metallopeptidase</fullName>
    </recommendedName>
</protein>
<dbReference type="SUPFAM" id="SSF51261">
    <property type="entry name" value="Duplicated hybrid motif"/>
    <property type="match status" value="1"/>
</dbReference>
<feature type="compositionally biased region" description="Polar residues" evidence="1">
    <location>
        <begin position="171"/>
        <end position="182"/>
    </location>
</feature>
<evidence type="ECO:0000256" key="1">
    <source>
        <dbReference type="SAM" id="MobiDB-lite"/>
    </source>
</evidence>
<dbReference type="Gene3D" id="2.70.70.10">
    <property type="entry name" value="Glucose Permease (Domain IIA)"/>
    <property type="match status" value="1"/>
</dbReference>
<dbReference type="EMBL" id="JAFBEH010000012">
    <property type="protein sequence ID" value="MBM7642474.1"/>
    <property type="molecule type" value="Genomic_DNA"/>
</dbReference>
<dbReference type="PANTHER" id="PTHR21666">
    <property type="entry name" value="PEPTIDASE-RELATED"/>
    <property type="match status" value="1"/>
</dbReference>
<comment type="caution">
    <text evidence="5">The sequence shown here is derived from an EMBL/GenBank/DDBJ whole genome shotgun (WGS) entry which is preliminary data.</text>
</comment>
<feature type="domain" description="Lytic exoenzyme target recognition" evidence="4">
    <location>
        <begin position="197"/>
        <end position="301"/>
    </location>
</feature>
<feature type="domain" description="M23ase beta-sheet core" evidence="3">
    <location>
        <begin position="49"/>
        <end position="141"/>
    </location>
</feature>
<dbReference type="Gene3D" id="2.40.50.670">
    <property type="match status" value="1"/>
</dbReference>
<dbReference type="Proteomes" id="UP000697472">
    <property type="component" value="Unassembled WGS sequence"/>
</dbReference>
<dbReference type="Pfam" id="PF01551">
    <property type="entry name" value="Peptidase_M23"/>
    <property type="match status" value="1"/>
</dbReference>
<dbReference type="InterPro" id="IPR038263">
    <property type="entry name" value="Lytic_exo_TRD_sf"/>
</dbReference>
<feature type="chain" id="PRO_5045718036" description="M23 family metallopeptidase" evidence="2">
    <location>
        <begin position="28"/>
        <end position="303"/>
    </location>
</feature>
<evidence type="ECO:0000256" key="2">
    <source>
        <dbReference type="SAM" id="SignalP"/>
    </source>
</evidence>
<proteinExistence type="predicted"/>
<dbReference type="InterPro" id="IPR031898">
    <property type="entry name" value="ZoocinA_TRD"/>
</dbReference>
<feature type="signal peptide" evidence="2">
    <location>
        <begin position="1"/>
        <end position="27"/>
    </location>
</feature>
<dbReference type="Pfam" id="PF16775">
    <property type="entry name" value="ZoocinA_TRD"/>
    <property type="match status" value="1"/>
</dbReference>